<dbReference type="Proteomes" id="UP001364695">
    <property type="component" value="Unassembled WGS sequence"/>
</dbReference>
<evidence type="ECO:0000313" key="1">
    <source>
        <dbReference type="EMBL" id="MEJ7138597.1"/>
    </source>
</evidence>
<protein>
    <submittedName>
        <fullName evidence="1">TRAP transporter substrate-binding protein</fullName>
    </submittedName>
</protein>
<gene>
    <name evidence="1" type="ORF">RV045_09170</name>
</gene>
<reference evidence="1" key="1">
    <citation type="submission" date="2023-10" db="EMBL/GenBank/DDBJ databases">
        <title>Amphibacter perezi, gen. nov., sp. nov. a novel taxa of the family Comamonadaceae, class Betaproteobacteria isolated from the skin microbiota of Pelophylax perezi from different populations.</title>
        <authorList>
            <person name="Costa S."/>
            <person name="Proenca D.N."/>
            <person name="Lopes I."/>
            <person name="Morais P.V."/>
        </authorList>
    </citation>
    <scope>NUCLEOTIDE SEQUENCE</scope>
    <source>
        <strain evidence="1">SL12-8</strain>
    </source>
</reference>
<evidence type="ECO:0000313" key="2">
    <source>
        <dbReference type="Proteomes" id="UP001364695"/>
    </source>
</evidence>
<organism evidence="1 2">
    <name type="scientific">Amphibiibacter pelophylacis</name>
    <dbReference type="NCBI Taxonomy" id="1799477"/>
    <lineage>
        <taxon>Bacteria</taxon>
        <taxon>Pseudomonadati</taxon>
        <taxon>Pseudomonadota</taxon>
        <taxon>Betaproteobacteria</taxon>
        <taxon>Burkholderiales</taxon>
        <taxon>Sphaerotilaceae</taxon>
        <taxon>Amphibiibacter</taxon>
    </lineage>
</organism>
<name>A0ACC6P381_9BURK</name>
<proteinExistence type="predicted"/>
<sequence>MSKRFAPLCRRTLLSAAVLSLAAVAAPAWAQAPIVIKFSHVVAADTPKGKAAEVFAKKAAELTKGRVKVEVYANSTLYKDKEEMEALQLGAVQMLAPSLAKFGPLGVKEFEVFDLPFLFSSYDQLHKVTTGAVGKQLLAKLEPKGIRGLAYWDNGFKSFSANTPIKLPTDLKGKKMRIQSSKVLEEQMRALGALPQVMAFSEVYQALQTGVVDGTENPISNLYTQKMYEVQKHLSLTEHGYLGYAVIVNKKFWDGLPPDIRTQLDSAMEQATRYANQIAQVENEKALDAVKASGKTTVYTPTKEERLAFKKALVPVHKAMESRIGRDTIQAVYKDIGFKPDSL</sequence>
<keyword evidence="2" id="KW-1185">Reference proteome</keyword>
<accession>A0ACC6P381</accession>
<comment type="caution">
    <text evidence="1">The sequence shown here is derived from an EMBL/GenBank/DDBJ whole genome shotgun (WGS) entry which is preliminary data.</text>
</comment>
<dbReference type="EMBL" id="JAWDIE010000012">
    <property type="protein sequence ID" value="MEJ7138597.1"/>
    <property type="molecule type" value="Genomic_DNA"/>
</dbReference>